<dbReference type="InterPro" id="IPR036249">
    <property type="entry name" value="Thioredoxin-like_sf"/>
</dbReference>
<dbReference type="Gene3D" id="3.40.30.10">
    <property type="entry name" value="Glutaredoxin"/>
    <property type="match status" value="1"/>
</dbReference>
<sequence length="379" mass="43174">MAFLTYCPGSLCRYRNNKLRRPPFCGHSRYNRILTSYSFCRKFRSFNYSRAFCSMSLLSKEDVASSNDQKLESSLDQNCEDSVNLLGKVEDSSFLRKSIMILSSIGVIDTLYLTVGKLFLTPEIMCHTQGCIEVLKSPLASILGIPISLFGFLAYSAVFFLSSWPMFCRKSASSKNKLEHLSKNALFLLTSAMTVVSAFLMYVLFFRIQSFCPYCILSAFLSLSLFITSSFLHFSNIGWKKWLRHSFVVVLIVISIMGGALVALGTASTTFSNQIFDPPSITSHSDVRMMKLAEKLKSKNARMYGAFWCEHCYRQKQMFGEEAFEKIEYIECSRNGRDSQYNLCREKDVPGYPTWEINGELYPGEQSVEELEELANIEK</sequence>
<feature type="transmembrane region" description="Helical" evidence="10">
    <location>
        <begin position="211"/>
        <end position="234"/>
    </location>
</feature>
<dbReference type="Pfam" id="PF07884">
    <property type="entry name" value="VKOR"/>
    <property type="match status" value="1"/>
</dbReference>
<feature type="transmembrane region" description="Helical" evidence="10">
    <location>
        <begin position="185"/>
        <end position="205"/>
    </location>
</feature>
<comment type="subcellular location">
    <subcellularLocation>
        <location evidence="1">Membrane</location>
        <topology evidence="1">Multi-pass membrane protein</topology>
    </subcellularLocation>
</comment>
<dbReference type="GO" id="GO:0016020">
    <property type="term" value="C:membrane"/>
    <property type="evidence" value="ECO:0007669"/>
    <property type="project" value="UniProtKB-SubCell"/>
</dbReference>
<feature type="transmembrane region" description="Helical" evidence="10">
    <location>
        <begin position="140"/>
        <end position="164"/>
    </location>
</feature>
<dbReference type="EMBL" id="BQMJ01000057">
    <property type="protein sequence ID" value="GJQ14625.1"/>
    <property type="molecule type" value="Genomic_DNA"/>
</dbReference>
<evidence type="ECO:0000256" key="4">
    <source>
        <dbReference type="ARBA" id="ARBA00022719"/>
    </source>
</evidence>
<dbReference type="AlphaFoldDB" id="A0A9C7Q2D2"/>
<evidence type="ECO:0000256" key="7">
    <source>
        <dbReference type="ARBA" id="ARBA00023136"/>
    </source>
</evidence>
<dbReference type="SUPFAM" id="SSF52833">
    <property type="entry name" value="Thioredoxin-like"/>
    <property type="match status" value="1"/>
</dbReference>
<keyword evidence="3 10" id="KW-0812">Transmembrane</keyword>
<comment type="caution">
    <text evidence="12">The sequence shown here is derived from an EMBL/GenBank/DDBJ whole genome shotgun (WGS) entry which is preliminary data.</text>
</comment>
<dbReference type="SMART" id="SM00756">
    <property type="entry name" value="VKc"/>
    <property type="match status" value="1"/>
</dbReference>
<evidence type="ECO:0000256" key="10">
    <source>
        <dbReference type="SAM" id="Phobius"/>
    </source>
</evidence>
<name>A0A9C7Q2D2_9RHOD</name>
<protein>
    <recommendedName>
        <fullName evidence="11">Vitamin K epoxide reductase domain-containing protein</fullName>
    </recommendedName>
</protein>
<reference evidence="12" key="2">
    <citation type="submission" date="2022-01" db="EMBL/GenBank/DDBJ databases">
        <authorList>
            <person name="Hirooka S."/>
            <person name="Miyagishima S.Y."/>
        </authorList>
    </citation>
    <scope>NUCLEOTIDE SEQUENCE</scope>
    <source>
        <strain evidence="12">NBRC 102759</strain>
    </source>
</reference>
<dbReference type="InterPro" id="IPR044698">
    <property type="entry name" value="VKOR/LTO1"/>
</dbReference>
<evidence type="ECO:0000256" key="6">
    <source>
        <dbReference type="ARBA" id="ARBA00023002"/>
    </source>
</evidence>
<keyword evidence="4" id="KW-0874">Quinone</keyword>
<evidence type="ECO:0000256" key="2">
    <source>
        <dbReference type="ARBA" id="ARBA00006214"/>
    </source>
</evidence>
<comment type="similarity">
    <text evidence="2">Belongs to the VKOR family.</text>
</comment>
<organism evidence="12 13">
    <name type="scientific">Galdieria partita</name>
    <dbReference type="NCBI Taxonomy" id="83374"/>
    <lineage>
        <taxon>Eukaryota</taxon>
        <taxon>Rhodophyta</taxon>
        <taxon>Bangiophyceae</taxon>
        <taxon>Galdieriales</taxon>
        <taxon>Galdieriaceae</taxon>
        <taxon>Galdieria</taxon>
    </lineage>
</organism>
<gene>
    <name evidence="12" type="ORF">GpartN1_g6416.t1</name>
</gene>
<evidence type="ECO:0000313" key="13">
    <source>
        <dbReference type="Proteomes" id="UP001061958"/>
    </source>
</evidence>
<keyword evidence="5 10" id="KW-1133">Transmembrane helix</keyword>
<evidence type="ECO:0000313" key="12">
    <source>
        <dbReference type="EMBL" id="GJQ14625.1"/>
    </source>
</evidence>
<dbReference type="GO" id="GO:0016491">
    <property type="term" value="F:oxidoreductase activity"/>
    <property type="evidence" value="ECO:0007669"/>
    <property type="project" value="UniProtKB-KW"/>
</dbReference>
<dbReference type="Proteomes" id="UP001061958">
    <property type="component" value="Unassembled WGS sequence"/>
</dbReference>
<dbReference type="OrthoDB" id="343052at2759"/>
<keyword evidence="9" id="KW-0676">Redox-active center</keyword>
<keyword evidence="13" id="KW-1185">Reference proteome</keyword>
<reference evidence="12" key="1">
    <citation type="journal article" date="2022" name="Proc. Natl. Acad. Sci. U.S.A.">
        <title>Life cycle and functional genomics of the unicellular red alga Galdieria for elucidating algal and plant evolution and industrial use.</title>
        <authorList>
            <person name="Hirooka S."/>
            <person name="Itabashi T."/>
            <person name="Ichinose T.M."/>
            <person name="Onuma R."/>
            <person name="Fujiwara T."/>
            <person name="Yamashita S."/>
            <person name="Jong L.W."/>
            <person name="Tomita R."/>
            <person name="Iwane A.H."/>
            <person name="Miyagishima S.Y."/>
        </authorList>
    </citation>
    <scope>NUCLEOTIDE SEQUENCE</scope>
    <source>
        <strain evidence="12">NBRC 102759</strain>
    </source>
</reference>
<keyword evidence="8" id="KW-1015">Disulfide bond</keyword>
<evidence type="ECO:0000256" key="8">
    <source>
        <dbReference type="ARBA" id="ARBA00023157"/>
    </source>
</evidence>
<keyword evidence="6" id="KW-0560">Oxidoreductase</keyword>
<dbReference type="CDD" id="cd12916">
    <property type="entry name" value="VKOR_1"/>
    <property type="match status" value="1"/>
</dbReference>
<evidence type="ECO:0000256" key="9">
    <source>
        <dbReference type="ARBA" id="ARBA00023284"/>
    </source>
</evidence>
<dbReference type="InterPro" id="IPR038354">
    <property type="entry name" value="VKOR_sf"/>
</dbReference>
<evidence type="ECO:0000259" key="11">
    <source>
        <dbReference type="SMART" id="SM00756"/>
    </source>
</evidence>
<proteinExistence type="inferred from homology"/>
<feature type="transmembrane region" description="Helical" evidence="10">
    <location>
        <begin position="246"/>
        <end position="267"/>
    </location>
</feature>
<feature type="domain" description="Vitamin K epoxide reductase" evidence="11">
    <location>
        <begin position="92"/>
        <end position="233"/>
    </location>
</feature>
<dbReference type="Gene3D" id="1.20.1440.130">
    <property type="entry name" value="VKOR domain"/>
    <property type="match status" value="1"/>
</dbReference>
<evidence type="ECO:0000256" key="5">
    <source>
        <dbReference type="ARBA" id="ARBA00022989"/>
    </source>
</evidence>
<dbReference type="InterPro" id="IPR012932">
    <property type="entry name" value="VKOR"/>
</dbReference>
<evidence type="ECO:0000256" key="1">
    <source>
        <dbReference type="ARBA" id="ARBA00004141"/>
    </source>
</evidence>
<accession>A0A9C7Q2D2</accession>
<dbReference type="PANTHER" id="PTHR34573">
    <property type="entry name" value="VKC DOMAIN-CONTAINING PROTEIN"/>
    <property type="match status" value="1"/>
</dbReference>
<dbReference type="GO" id="GO:0048038">
    <property type="term" value="F:quinone binding"/>
    <property type="evidence" value="ECO:0007669"/>
    <property type="project" value="UniProtKB-KW"/>
</dbReference>
<evidence type="ECO:0000256" key="3">
    <source>
        <dbReference type="ARBA" id="ARBA00022692"/>
    </source>
</evidence>
<dbReference type="PROSITE" id="PS51354">
    <property type="entry name" value="GLUTAREDOXIN_2"/>
    <property type="match status" value="1"/>
</dbReference>
<keyword evidence="7 10" id="KW-0472">Membrane</keyword>
<dbReference type="PANTHER" id="PTHR34573:SF1">
    <property type="entry name" value="VITAMIN K EPOXIDE REDUCTASE DOMAIN-CONTAINING PROTEIN"/>
    <property type="match status" value="1"/>
</dbReference>